<protein>
    <submittedName>
        <fullName evidence="1">Isocitrate lyase/phosphoenolpyruvate mutase family protein</fullName>
    </submittedName>
</protein>
<dbReference type="EMBL" id="JAOTJD010000033">
    <property type="protein sequence ID" value="MFD3265459.1"/>
    <property type="molecule type" value="Genomic_DNA"/>
</dbReference>
<sequence length="285" mass="29832">MTRQQQAAQALKALHQRPGGFILPNAWDPGSALILAAAGFDAIGTTSAGIAFSLGKQDYRVSDPRLGVTRQEMFDRCSQIIEAVALPVSGDLEAGYGDRPEDVADCVLQAVEIGLAGCNIEDKPVGEERLYEPRQAAERIAVARQALMARSSDLVINARTDAWLVGEGDPLAASIRRANLYLEAGADCVFLPGVTDLPTARTLVREIAGPVNLVLGLGGSSGNAHELLAAGVRRISVGGSLARAALGFVRRSAELLRDSGSVAFTDGEISGPDLNTLFAVTRAAA</sequence>
<dbReference type="InterPro" id="IPR015813">
    <property type="entry name" value="Pyrv/PenolPyrv_kinase-like_dom"/>
</dbReference>
<dbReference type="PANTHER" id="PTHR42905">
    <property type="entry name" value="PHOSPHOENOLPYRUVATE CARBOXYLASE"/>
    <property type="match status" value="1"/>
</dbReference>
<proteinExistence type="predicted"/>
<dbReference type="Gene3D" id="6.10.250.2750">
    <property type="match status" value="1"/>
</dbReference>
<dbReference type="Proteomes" id="UP001598130">
    <property type="component" value="Unassembled WGS sequence"/>
</dbReference>
<evidence type="ECO:0000313" key="2">
    <source>
        <dbReference type="Proteomes" id="UP001598130"/>
    </source>
</evidence>
<dbReference type="Pfam" id="PF13714">
    <property type="entry name" value="PEP_mutase"/>
    <property type="match status" value="1"/>
</dbReference>
<keyword evidence="1" id="KW-0456">Lyase</keyword>
<dbReference type="PANTHER" id="PTHR42905:SF16">
    <property type="entry name" value="CARBOXYPHOSPHONOENOLPYRUVATE PHOSPHONOMUTASE-LIKE PROTEIN (AFU_ORTHOLOGUE AFUA_5G07230)"/>
    <property type="match status" value="1"/>
</dbReference>
<dbReference type="GO" id="GO:0016829">
    <property type="term" value="F:lyase activity"/>
    <property type="evidence" value="ECO:0007669"/>
    <property type="project" value="UniProtKB-KW"/>
</dbReference>
<dbReference type="CDD" id="cd00377">
    <property type="entry name" value="ICL_PEPM"/>
    <property type="match status" value="1"/>
</dbReference>
<name>A0ABW6CRN4_9CAUL</name>
<reference evidence="1 2" key="1">
    <citation type="submission" date="2022-09" db="EMBL/GenBank/DDBJ databases">
        <title>New species of Phenylobacterium.</title>
        <authorList>
            <person name="Mieszkin S."/>
        </authorList>
    </citation>
    <scope>NUCLEOTIDE SEQUENCE [LARGE SCALE GENOMIC DNA]</scope>
    <source>
        <strain evidence="1 2">HK31-G</strain>
    </source>
</reference>
<dbReference type="RefSeq" id="WP_377370881.1">
    <property type="nucleotide sequence ID" value="NZ_JAOTJD010000033.1"/>
</dbReference>
<organism evidence="1 2">
    <name type="scientific">Phenylobacterium ferrooxidans</name>
    <dbReference type="NCBI Taxonomy" id="2982689"/>
    <lineage>
        <taxon>Bacteria</taxon>
        <taxon>Pseudomonadati</taxon>
        <taxon>Pseudomonadota</taxon>
        <taxon>Alphaproteobacteria</taxon>
        <taxon>Caulobacterales</taxon>
        <taxon>Caulobacteraceae</taxon>
        <taxon>Phenylobacterium</taxon>
    </lineage>
</organism>
<dbReference type="SUPFAM" id="SSF51621">
    <property type="entry name" value="Phosphoenolpyruvate/pyruvate domain"/>
    <property type="match status" value="1"/>
</dbReference>
<keyword evidence="2" id="KW-1185">Reference proteome</keyword>
<dbReference type="Gene3D" id="3.20.20.60">
    <property type="entry name" value="Phosphoenolpyruvate-binding domains"/>
    <property type="match status" value="1"/>
</dbReference>
<comment type="caution">
    <text evidence="1">The sequence shown here is derived from an EMBL/GenBank/DDBJ whole genome shotgun (WGS) entry which is preliminary data.</text>
</comment>
<gene>
    <name evidence="1" type="ORF">OCL97_15990</name>
</gene>
<dbReference type="InterPro" id="IPR039556">
    <property type="entry name" value="ICL/PEPM"/>
</dbReference>
<dbReference type="InterPro" id="IPR040442">
    <property type="entry name" value="Pyrv_kinase-like_dom_sf"/>
</dbReference>
<accession>A0ABW6CRN4</accession>
<evidence type="ECO:0000313" key="1">
    <source>
        <dbReference type="EMBL" id="MFD3265459.1"/>
    </source>
</evidence>